<organism evidence="2 3">
    <name type="scientific">Larinioides sclopetarius</name>
    <dbReference type="NCBI Taxonomy" id="280406"/>
    <lineage>
        <taxon>Eukaryota</taxon>
        <taxon>Metazoa</taxon>
        <taxon>Ecdysozoa</taxon>
        <taxon>Arthropoda</taxon>
        <taxon>Chelicerata</taxon>
        <taxon>Arachnida</taxon>
        <taxon>Araneae</taxon>
        <taxon>Araneomorphae</taxon>
        <taxon>Entelegynae</taxon>
        <taxon>Araneoidea</taxon>
        <taxon>Araneidae</taxon>
        <taxon>Larinioides</taxon>
    </lineage>
</organism>
<dbReference type="AlphaFoldDB" id="A0AAV2BR64"/>
<dbReference type="EMBL" id="CAXIEN010000474">
    <property type="protein sequence ID" value="CAL1298781.1"/>
    <property type="molecule type" value="Genomic_DNA"/>
</dbReference>
<accession>A0AAV2BR64</accession>
<evidence type="ECO:0000313" key="2">
    <source>
        <dbReference type="EMBL" id="CAL1298781.1"/>
    </source>
</evidence>
<gene>
    <name evidence="2" type="ORF">LARSCL_LOCUS20989</name>
</gene>
<feature type="compositionally biased region" description="Basic and acidic residues" evidence="1">
    <location>
        <begin position="1"/>
        <end position="22"/>
    </location>
</feature>
<evidence type="ECO:0000256" key="1">
    <source>
        <dbReference type="SAM" id="MobiDB-lite"/>
    </source>
</evidence>
<protein>
    <submittedName>
        <fullName evidence="2">Uncharacterized protein</fullName>
    </submittedName>
</protein>
<feature type="region of interest" description="Disordered" evidence="1">
    <location>
        <begin position="1"/>
        <end position="24"/>
    </location>
</feature>
<reference evidence="2 3" key="1">
    <citation type="submission" date="2024-04" db="EMBL/GenBank/DDBJ databases">
        <authorList>
            <person name="Rising A."/>
            <person name="Reimegard J."/>
            <person name="Sonavane S."/>
            <person name="Akerstrom W."/>
            <person name="Nylinder S."/>
            <person name="Hedman E."/>
            <person name="Kallberg Y."/>
        </authorList>
    </citation>
    <scope>NUCLEOTIDE SEQUENCE [LARGE SCALE GENOMIC DNA]</scope>
</reference>
<evidence type="ECO:0000313" key="3">
    <source>
        <dbReference type="Proteomes" id="UP001497382"/>
    </source>
</evidence>
<keyword evidence="3" id="KW-1185">Reference proteome</keyword>
<comment type="caution">
    <text evidence="2">The sequence shown here is derived from an EMBL/GenBank/DDBJ whole genome shotgun (WGS) entry which is preliminary data.</text>
</comment>
<dbReference type="Proteomes" id="UP001497382">
    <property type="component" value="Unassembled WGS sequence"/>
</dbReference>
<name>A0AAV2BR64_9ARAC</name>
<proteinExistence type="predicted"/>
<sequence>MTAEEKRAKRDETEDLNCHPTERSPLPLSTLDGYFLKRDAIISKIPSGENYCKQEKELVSAYLKWDVKAILNYADAIWNSDAHEFWFVSVIESPTI</sequence>